<dbReference type="PANTHER" id="PTHR43591:SF31">
    <property type="entry name" value="LAEA-LIKE, PUTATIVE (AFU_ORTHOLOGUE AFUA_8G01930)-RELATED"/>
    <property type="match status" value="1"/>
</dbReference>
<accession>A0A5N5DBW2</accession>
<sequence length="332" mass="37266">MSTEQAAGAIEVDTAAENNDDGYAESSASSTLTSIKSEIRKGMEENGRIYAVYGENEYAMPVDEREQDRLDMQHHKYTLLTDDKLHLAPLPAKPQRILDIGTGTGIWAIDMADKYTAAEVVATDIAPVQPTWVPPNCSFILEDCNSPQWQFADASFDLIHCRDGFMTVRDWAAFARTAFAHLRPGGWTELACMMPVPECDDGSMPPDCAYVEACSVFRRIGEAMGVDFLDPKRYKHFLEDAGYVNVEQRLFKMPSSEWPKDKRLKTIGALERLNVVEGGEAFLVRGVTKQLGMTREQMEVLLAKMRKELNSNRIHAWVPFYVVYGQKPHGNS</sequence>
<reference evidence="2 3" key="1">
    <citation type="journal article" date="2019" name="Sci. Rep.">
        <title>A multi-omics analysis of the grapevine pathogen Lasiodiplodia theobromae reveals that temperature affects the expression of virulence- and pathogenicity-related genes.</title>
        <authorList>
            <person name="Felix C."/>
            <person name="Meneses R."/>
            <person name="Goncalves M.F.M."/>
            <person name="Tilleman L."/>
            <person name="Duarte A.S."/>
            <person name="Jorrin-Novo J.V."/>
            <person name="Van de Peer Y."/>
            <person name="Deforce D."/>
            <person name="Van Nieuwerburgh F."/>
            <person name="Esteves A.C."/>
            <person name="Alves A."/>
        </authorList>
    </citation>
    <scope>NUCLEOTIDE SEQUENCE [LARGE SCALE GENOMIC DNA]</scope>
    <source>
        <strain evidence="2 3">LA-SOL3</strain>
    </source>
</reference>
<proteinExistence type="predicted"/>
<keyword evidence="3" id="KW-1185">Reference proteome</keyword>
<name>A0A5N5DBW2_9PEZI</name>
<dbReference type="OrthoDB" id="2013972at2759"/>
<protein>
    <submittedName>
        <fullName evidence="2">Secondary metabolism regulator LAE1</fullName>
    </submittedName>
</protein>
<dbReference type="SUPFAM" id="SSF53335">
    <property type="entry name" value="S-adenosyl-L-methionine-dependent methyltransferases"/>
    <property type="match status" value="1"/>
</dbReference>
<evidence type="ECO:0000313" key="2">
    <source>
        <dbReference type="EMBL" id="KAB2575288.1"/>
    </source>
</evidence>
<dbReference type="Proteomes" id="UP000325902">
    <property type="component" value="Unassembled WGS sequence"/>
</dbReference>
<dbReference type="Pfam" id="PF13489">
    <property type="entry name" value="Methyltransf_23"/>
    <property type="match status" value="1"/>
</dbReference>
<dbReference type="AlphaFoldDB" id="A0A5N5DBW2"/>
<dbReference type="GO" id="GO:0008168">
    <property type="term" value="F:methyltransferase activity"/>
    <property type="evidence" value="ECO:0007669"/>
    <property type="project" value="TreeGrafter"/>
</dbReference>
<gene>
    <name evidence="2" type="primary">LAE1_15</name>
    <name evidence="2" type="ORF">DBV05_g6000</name>
</gene>
<dbReference type="Gene3D" id="3.40.50.150">
    <property type="entry name" value="Vaccinia Virus protein VP39"/>
    <property type="match status" value="1"/>
</dbReference>
<evidence type="ECO:0000256" key="1">
    <source>
        <dbReference type="SAM" id="MobiDB-lite"/>
    </source>
</evidence>
<comment type="caution">
    <text evidence="2">The sequence shown here is derived from an EMBL/GenBank/DDBJ whole genome shotgun (WGS) entry which is preliminary data.</text>
</comment>
<dbReference type="EMBL" id="VCHE01000034">
    <property type="protein sequence ID" value="KAB2575288.1"/>
    <property type="molecule type" value="Genomic_DNA"/>
</dbReference>
<evidence type="ECO:0000313" key="3">
    <source>
        <dbReference type="Proteomes" id="UP000325902"/>
    </source>
</evidence>
<organism evidence="2 3">
    <name type="scientific">Lasiodiplodia theobromae</name>
    <dbReference type="NCBI Taxonomy" id="45133"/>
    <lineage>
        <taxon>Eukaryota</taxon>
        <taxon>Fungi</taxon>
        <taxon>Dikarya</taxon>
        <taxon>Ascomycota</taxon>
        <taxon>Pezizomycotina</taxon>
        <taxon>Dothideomycetes</taxon>
        <taxon>Dothideomycetes incertae sedis</taxon>
        <taxon>Botryosphaeriales</taxon>
        <taxon>Botryosphaeriaceae</taxon>
        <taxon>Lasiodiplodia</taxon>
    </lineage>
</organism>
<dbReference type="PANTHER" id="PTHR43591">
    <property type="entry name" value="METHYLTRANSFERASE"/>
    <property type="match status" value="1"/>
</dbReference>
<feature type="region of interest" description="Disordered" evidence="1">
    <location>
        <begin position="1"/>
        <end position="31"/>
    </location>
</feature>
<dbReference type="InterPro" id="IPR029063">
    <property type="entry name" value="SAM-dependent_MTases_sf"/>
</dbReference>
<dbReference type="CDD" id="cd02440">
    <property type="entry name" value="AdoMet_MTases"/>
    <property type="match status" value="1"/>
</dbReference>